<dbReference type="Pfam" id="PF08942">
    <property type="entry name" value="DUF1919"/>
    <property type="match status" value="1"/>
</dbReference>
<dbReference type="InterPro" id="IPR037226">
    <property type="entry name" value="CAC2185-like_sf"/>
</dbReference>
<dbReference type="OrthoDB" id="443544at2"/>
<evidence type="ECO:0000259" key="1">
    <source>
        <dbReference type="Pfam" id="PF00535"/>
    </source>
</evidence>
<comment type="caution">
    <text evidence="2">The sequence shown here is derived from an EMBL/GenBank/DDBJ whole genome shotgun (WGS) entry which is preliminary data.</text>
</comment>
<dbReference type="Gene3D" id="3.90.550.10">
    <property type="entry name" value="Spore Coat Polysaccharide Biosynthesis Protein SpsA, Chain A"/>
    <property type="match status" value="1"/>
</dbReference>
<gene>
    <name evidence="2" type="ORF">C7B64_17495</name>
</gene>
<sequence length="820" mass="94117">MKLESLSVSTIILLHEEDSFLDDTIYSIKEQSYQPLEIILIDSSIQGHNIELVQDSAGIRYYHQPGCNKAANRNLGINLAQGDVIAFLDTGDRWTHHKLADQVAYLENHPKVEIVQGLIQNVLGTVQYSSQTEHSGSAYGFINPGSLICRRSVFEKVGTFDESLEKGEEIDWFLRAWKKKIVKAKSHQITLLHRQQDSQVFTELISLIQAQFQKTIKKYIDRQKEGIEYSTGDWQDPASLYQYIGNPYEELIINFQPFTIISDDCWGAGPYFDFRTEFHSPFIGIRIEAPCYLELLKDLRGYIESPLVFTNTSKYEGINSWRENNQISFPIARLKDKVELLFMHESDEEICRQKWERRVKRINWDNLFIKFREDGLNFREEYFAEFDRLQYEYKICFTQKDYPEFDWAISALGYFKSLEERTHIYPSTKMYFNVIAWLQKIHGSNVSAYKVQQKAINHLTEDNRSSFFETLHTWFCQIAQAIGTVDRFFSIGGYTVRLSFTSKIMAAQMTQAIAHLDTTPTEHPALTIYLWDNATTQTHLPGLIPDFMRTFQWYEYLDARQNVEPLCSDRFQMHFKLGANIFSALDMQQNQALYWIDDASRIPYEERGSPLQTILSWWTSRQQRQYVYAAAVGTATGGVLLAAPGRSGKSTAALSCLNSPLIYASDDYCLVATDPIPYVYSLYNSAKLKGLKDLEPFPELIPLVSNGDRLHEEKAMIFLNQYFSEKVVSGFPLRAILVPKITGERDTRLSKSTAIAALKALAPSTLFQLSGTGESSFQMMSTLVKQIPCYTLELGTDISQIPQVILEFLARAEHPLPICS</sequence>
<dbReference type="InterPro" id="IPR029044">
    <property type="entry name" value="Nucleotide-diphossugar_trans"/>
</dbReference>
<dbReference type="PANTHER" id="PTHR43685:SF2">
    <property type="entry name" value="GLYCOSYLTRANSFERASE 2-LIKE DOMAIN-CONTAINING PROTEIN"/>
    <property type="match status" value="1"/>
</dbReference>
<organism evidence="2 3">
    <name type="scientific">Merismopedia glauca CCAP 1448/3</name>
    <dbReference type="NCBI Taxonomy" id="1296344"/>
    <lineage>
        <taxon>Bacteria</taxon>
        <taxon>Bacillati</taxon>
        <taxon>Cyanobacteriota</taxon>
        <taxon>Cyanophyceae</taxon>
        <taxon>Synechococcales</taxon>
        <taxon>Merismopediaceae</taxon>
        <taxon>Merismopedia</taxon>
    </lineage>
</organism>
<reference evidence="2 3" key="1">
    <citation type="submission" date="2018-02" db="EMBL/GenBank/DDBJ databases">
        <authorList>
            <person name="Cohen D.B."/>
            <person name="Kent A.D."/>
        </authorList>
    </citation>
    <scope>NUCLEOTIDE SEQUENCE [LARGE SCALE GENOMIC DNA]</scope>
    <source>
        <strain evidence="2 3">CCAP 1448/3</strain>
    </source>
</reference>
<dbReference type="InterPro" id="IPR050834">
    <property type="entry name" value="Glycosyltransf_2"/>
</dbReference>
<proteinExistence type="predicted"/>
<dbReference type="InterPro" id="IPR027417">
    <property type="entry name" value="P-loop_NTPase"/>
</dbReference>
<dbReference type="Pfam" id="PF00535">
    <property type="entry name" value="Glycos_transf_2"/>
    <property type="match status" value="1"/>
</dbReference>
<name>A0A2T1C001_9CYAN</name>
<dbReference type="Proteomes" id="UP000238762">
    <property type="component" value="Unassembled WGS sequence"/>
</dbReference>
<dbReference type="CDD" id="cd00761">
    <property type="entry name" value="Glyco_tranf_GTA_type"/>
    <property type="match status" value="1"/>
</dbReference>
<accession>A0A2T1C001</accession>
<dbReference type="Gene3D" id="3.40.50.300">
    <property type="entry name" value="P-loop containing nucleotide triphosphate hydrolases"/>
    <property type="match status" value="1"/>
</dbReference>
<dbReference type="EMBL" id="PVWJ01000098">
    <property type="protein sequence ID" value="PSB01599.1"/>
    <property type="molecule type" value="Genomic_DNA"/>
</dbReference>
<dbReference type="RefSeq" id="WP_106289940.1">
    <property type="nucleotide sequence ID" value="NZ_CAWNTC010000128.1"/>
</dbReference>
<dbReference type="InterPro" id="IPR001173">
    <property type="entry name" value="Glyco_trans_2-like"/>
</dbReference>
<dbReference type="PANTHER" id="PTHR43685">
    <property type="entry name" value="GLYCOSYLTRANSFERASE"/>
    <property type="match status" value="1"/>
</dbReference>
<evidence type="ECO:0000313" key="2">
    <source>
        <dbReference type="EMBL" id="PSB01599.1"/>
    </source>
</evidence>
<feature type="domain" description="Glycosyltransferase 2-like" evidence="1">
    <location>
        <begin position="9"/>
        <end position="134"/>
    </location>
</feature>
<dbReference type="InterPro" id="IPR015037">
    <property type="entry name" value="DUF1919"/>
</dbReference>
<dbReference type="AlphaFoldDB" id="A0A2T1C001"/>
<keyword evidence="3" id="KW-1185">Reference proteome</keyword>
<evidence type="ECO:0000313" key="3">
    <source>
        <dbReference type="Proteomes" id="UP000238762"/>
    </source>
</evidence>
<protein>
    <recommendedName>
        <fullName evidence="1">Glycosyltransferase 2-like domain-containing protein</fullName>
    </recommendedName>
</protein>
<dbReference type="SUPFAM" id="SSF53448">
    <property type="entry name" value="Nucleotide-diphospho-sugar transferases"/>
    <property type="match status" value="1"/>
</dbReference>
<dbReference type="SUPFAM" id="SSF142795">
    <property type="entry name" value="CAC2185-like"/>
    <property type="match status" value="1"/>
</dbReference>
<reference evidence="2 3" key="2">
    <citation type="submission" date="2018-03" db="EMBL/GenBank/DDBJ databases">
        <title>The ancient ancestry and fast evolution of plastids.</title>
        <authorList>
            <person name="Moore K.R."/>
            <person name="Magnabosco C."/>
            <person name="Momper L."/>
            <person name="Gold D.A."/>
            <person name="Bosak T."/>
            <person name="Fournier G.P."/>
        </authorList>
    </citation>
    <scope>NUCLEOTIDE SEQUENCE [LARGE SCALE GENOMIC DNA]</scope>
    <source>
        <strain evidence="2 3">CCAP 1448/3</strain>
    </source>
</reference>